<dbReference type="GO" id="GO:0004656">
    <property type="term" value="F:procollagen-proline 4-dioxygenase activity"/>
    <property type="evidence" value="ECO:0007669"/>
    <property type="project" value="TreeGrafter"/>
</dbReference>
<dbReference type="GO" id="GO:0031418">
    <property type="term" value="F:L-ascorbic acid binding"/>
    <property type="evidence" value="ECO:0007669"/>
    <property type="project" value="UniProtKB-KW"/>
</dbReference>
<evidence type="ECO:0000256" key="8">
    <source>
        <dbReference type="ARBA" id="ARBA00023180"/>
    </source>
</evidence>
<keyword evidence="5" id="KW-0223">Dioxygenase</keyword>
<sequence>MSNSASLQVVDQLIAAHRIPEAISALVAAAARQDREALFRFGFWQVVGDILPRDLAAARMAIGKAASLGHHEAQMMQIALTANGSGAPPDWKAARLLLEATSEDNYHAREVLGLIRDMSLKDDGSPAQALAAEPLSRDGTLSRVSAFLTPLECRHLMHSAADLLTPALVIDPRTGRKISNPVRTSDTASIGPLREDLAIRAINLRIAALSGSSVFAGEALTILRYQFNQQFRLHSDILSSSNNQRGKTVIIYLNDDFTGGQTVFPNIKISILPKAGDAIMFSNIYPDGRINTDSNHAGMPVQKGSKWIATRWIREKPFDIWKGPERVV</sequence>
<dbReference type="Proteomes" id="UP000244013">
    <property type="component" value="Unassembled WGS sequence"/>
</dbReference>
<dbReference type="InterPro" id="IPR011990">
    <property type="entry name" value="TPR-like_helical_dom_sf"/>
</dbReference>
<evidence type="ECO:0000313" key="11">
    <source>
        <dbReference type="Proteomes" id="UP000244013"/>
    </source>
</evidence>
<dbReference type="RefSeq" id="WP_107955871.1">
    <property type="nucleotide sequence ID" value="NZ_QAYE01000014.1"/>
</dbReference>
<evidence type="ECO:0000256" key="6">
    <source>
        <dbReference type="ARBA" id="ARBA00023002"/>
    </source>
</evidence>
<dbReference type="EMBL" id="QAYE01000014">
    <property type="protein sequence ID" value="PTW43833.1"/>
    <property type="molecule type" value="Genomic_DNA"/>
</dbReference>
<dbReference type="Pfam" id="PF13640">
    <property type="entry name" value="2OG-FeII_Oxy_3"/>
    <property type="match status" value="1"/>
</dbReference>
<evidence type="ECO:0000313" key="10">
    <source>
        <dbReference type="EMBL" id="PTW43833.1"/>
    </source>
</evidence>
<dbReference type="AlphaFoldDB" id="A0A2T5TX69"/>
<feature type="domain" description="Fe2OG dioxygenase" evidence="9">
    <location>
        <begin position="215"/>
        <end position="315"/>
    </location>
</feature>
<protein>
    <submittedName>
        <fullName evidence="10">Prolyl 4-hydroxylase</fullName>
    </submittedName>
</protein>
<evidence type="ECO:0000256" key="4">
    <source>
        <dbReference type="ARBA" id="ARBA00022896"/>
    </source>
</evidence>
<gene>
    <name evidence="10" type="ORF">C8J25_11429</name>
</gene>
<dbReference type="PANTHER" id="PTHR10869">
    <property type="entry name" value="PROLYL 4-HYDROXYLASE ALPHA SUBUNIT"/>
    <property type="match status" value="1"/>
</dbReference>
<evidence type="ECO:0000256" key="5">
    <source>
        <dbReference type="ARBA" id="ARBA00022964"/>
    </source>
</evidence>
<dbReference type="InterPro" id="IPR006620">
    <property type="entry name" value="Pro_4_hyd_alph"/>
</dbReference>
<keyword evidence="8" id="KW-0325">Glycoprotein</keyword>
<dbReference type="GO" id="GO:0005506">
    <property type="term" value="F:iron ion binding"/>
    <property type="evidence" value="ECO:0007669"/>
    <property type="project" value="InterPro"/>
</dbReference>
<keyword evidence="3" id="KW-0256">Endoplasmic reticulum</keyword>
<comment type="cofactor">
    <cofactor evidence="1">
        <name>L-ascorbate</name>
        <dbReference type="ChEBI" id="CHEBI:38290"/>
    </cofactor>
</comment>
<evidence type="ECO:0000256" key="2">
    <source>
        <dbReference type="ARBA" id="ARBA00022723"/>
    </source>
</evidence>
<dbReference type="GeneID" id="91007717"/>
<evidence type="ECO:0000259" key="9">
    <source>
        <dbReference type="PROSITE" id="PS51471"/>
    </source>
</evidence>
<reference evidence="10 11" key="1">
    <citation type="submission" date="2018-04" db="EMBL/GenBank/DDBJ databases">
        <title>Genomic Encyclopedia of Type Strains, Phase III (KMG-III): the genomes of soil and plant-associated and newly described type strains.</title>
        <authorList>
            <person name="Whitman W."/>
        </authorList>
    </citation>
    <scope>NUCLEOTIDE SEQUENCE [LARGE SCALE GENOMIC DNA]</scope>
    <source>
        <strain evidence="10 11">MA-olki</strain>
    </source>
</reference>
<dbReference type="SMART" id="SM00702">
    <property type="entry name" value="P4Hc"/>
    <property type="match status" value="1"/>
</dbReference>
<keyword evidence="7" id="KW-0408">Iron</keyword>
<dbReference type="OrthoDB" id="269774at2"/>
<keyword evidence="2" id="KW-0479">Metal-binding</keyword>
<name>A0A2T5TX69_9SPHN</name>
<dbReference type="Gene3D" id="2.60.120.620">
    <property type="entry name" value="q2cbj1_9rhob like domain"/>
    <property type="match status" value="1"/>
</dbReference>
<dbReference type="SUPFAM" id="SSF81901">
    <property type="entry name" value="HCP-like"/>
    <property type="match status" value="1"/>
</dbReference>
<keyword evidence="4" id="KW-0847">Vitamin C</keyword>
<dbReference type="InterPro" id="IPR044862">
    <property type="entry name" value="Pro_4_hyd_alph_FE2OG_OXY"/>
</dbReference>
<dbReference type="PROSITE" id="PS51471">
    <property type="entry name" value="FE2OG_OXY"/>
    <property type="match status" value="1"/>
</dbReference>
<accession>A0A2T5TX69</accession>
<evidence type="ECO:0000256" key="1">
    <source>
        <dbReference type="ARBA" id="ARBA00001961"/>
    </source>
</evidence>
<dbReference type="InterPro" id="IPR045054">
    <property type="entry name" value="P4HA-like"/>
</dbReference>
<proteinExistence type="predicted"/>
<evidence type="ECO:0000256" key="3">
    <source>
        <dbReference type="ARBA" id="ARBA00022824"/>
    </source>
</evidence>
<evidence type="ECO:0000256" key="7">
    <source>
        <dbReference type="ARBA" id="ARBA00023004"/>
    </source>
</evidence>
<organism evidence="10 11">
    <name type="scientific">Sphingomonas faeni</name>
    <dbReference type="NCBI Taxonomy" id="185950"/>
    <lineage>
        <taxon>Bacteria</taxon>
        <taxon>Pseudomonadati</taxon>
        <taxon>Pseudomonadota</taxon>
        <taxon>Alphaproteobacteria</taxon>
        <taxon>Sphingomonadales</taxon>
        <taxon>Sphingomonadaceae</taxon>
        <taxon>Sphingomonas</taxon>
    </lineage>
</organism>
<dbReference type="PANTHER" id="PTHR10869:SF246">
    <property type="entry name" value="TRANSMEMBRANE PROLYL 4-HYDROXYLASE"/>
    <property type="match status" value="1"/>
</dbReference>
<keyword evidence="6" id="KW-0560">Oxidoreductase</keyword>
<dbReference type="Gene3D" id="1.25.40.10">
    <property type="entry name" value="Tetratricopeptide repeat domain"/>
    <property type="match status" value="1"/>
</dbReference>
<comment type="caution">
    <text evidence="10">The sequence shown here is derived from an EMBL/GenBank/DDBJ whole genome shotgun (WGS) entry which is preliminary data.</text>
</comment>
<dbReference type="InterPro" id="IPR005123">
    <property type="entry name" value="Oxoglu/Fe-dep_dioxygenase_dom"/>
</dbReference>